<reference evidence="3" key="1">
    <citation type="journal article" date="2019" name="Int. J. Syst. Evol. Microbiol.">
        <title>The Global Catalogue of Microorganisms (GCM) 10K type strain sequencing project: providing services to taxonomists for standard genome sequencing and annotation.</title>
        <authorList>
            <consortium name="The Broad Institute Genomics Platform"/>
            <consortium name="The Broad Institute Genome Sequencing Center for Infectious Disease"/>
            <person name="Wu L."/>
            <person name="Ma J."/>
        </authorList>
    </citation>
    <scope>NUCLEOTIDE SEQUENCE [LARGE SCALE GENOMIC DNA]</scope>
    <source>
        <strain evidence="3">CCUG 62114</strain>
    </source>
</reference>
<gene>
    <name evidence="2" type="ORF">ACFQ1O_06600</name>
</gene>
<dbReference type="RefSeq" id="WP_377714606.1">
    <property type="nucleotide sequence ID" value="NZ_JBHTJM010000006.1"/>
</dbReference>
<organism evidence="2 3">
    <name type="scientific">Pseudofulvibacter geojedonensis</name>
    <dbReference type="NCBI Taxonomy" id="1123758"/>
    <lineage>
        <taxon>Bacteria</taxon>
        <taxon>Pseudomonadati</taxon>
        <taxon>Bacteroidota</taxon>
        <taxon>Flavobacteriia</taxon>
        <taxon>Flavobacteriales</taxon>
        <taxon>Flavobacteriaceae</taxon>
        <taxon>Pseudofulvibacter</taxon>
    </lineage>
</organism>
<accession>A0ABW3I1S8</accession>
<sequence>MKSYLLFLSFVLVLMSCDKVHKSPEPDNLLSQEKMVDIMCDIRLMNAARSKNYRKIKDSSVFIDKFVYHKYKIDSVTLRQNLNYYATNSFKTAKDIEFAVQQRLESIKKEVSEKIKVEDSLKLTKKKPAKLDLKKESFKSTKEGN</sequence>
<dbReference type="EMBL" id="JBHTJM010000006">
    <property type="protein sequence ID" value="MFD0963668.1"/>
    <property type="molecule type" value="Genomic_DNA"/>
</dbReference>
<protein>
    <submittedName>
        <fullName evidence="2">DUF4296 domain-containing protein</fullName>
    </submittedName>
</protein>
<evidence type="ECO:0000313" key="3">
    <source>
        <dbReference type="Proteomes" id="UP001596997"/>
    </source>
</evidence>
<dbReference type="Pfam" id="PF14129">
    <property type="entry name" value="DUF4296"/>
    <property type="match status" value="1"/>
</dbReference>
<keyword evidence="3" id="KW-1185">Reference proteome</keyword>
<dbReference type="PROSITE" id="PS51257">
    <property type="entry name" value="PROKAR_LIPOPROTEIN"/>
    <property type="match status" value="1"/>
</dbReference>
<dbReference type="Proteomes" id="UP001596997">
    <property type="component" value="Unassembled WGS sequence"/>
</dbReference>
<name>A0ABW3I1S8_9FLAO</name>
<comment type="caution">
    <text evidence="2">The sequence shown here is derived from an EMBL/GenBank/DDBJ whole genome shotgun (WGS) entry which is preliminary data.</text>
</comment>
<evidence type="ECO:0000259" key="1">
    <source>
        <dbReference type="Pfam" id="PF14129"/>
    </source>
</evidence>
<evidence type="ECO:0000313" key="2">
    <source>
        <dbReference type="EMBL" id="MFD0963668.1"/>
    </source>
</evidence>
<dbReference type="InterPro" id="IPR025381">
    <property type="entry name" value="DUF4296"/>
</dbReference>
<proteinExistence type="predicted"/>
<feature type="domain" description="DUF4296" evidence="1">
    <location>
        <begin position="26"/>
        <end position="109"/>
    </location>
</feature>